<dbReference type="InterPro" id="IPR017871">
    <property type="entry name" value="ABC_transporter-like_CS"/>
</dbReference>
<evidence type="ECO:0000313" key="5">
    <source>
        <dbReference type="EMBL" id="MBB2180954.1"/>
    </source>
</evidence>
<evidence type="ECO:0000256" key="1">
    <source>
        <dbReference type="ARBA" id="ARBA00022448"/>
    </source>
</evidence>
<dbReference type="InterPro" id="IPR003593">
    <property type="entry name" value="AAA+_ATPase"/>
</dbReference>
<organism evidence="5 6">
    <name type="scientific">Gluconacetobacter tumulicola</name>
    <dbReference type="NCBI Taxonomy" id="1017177"/>
    <lineage>
        <taxon>Bacteria</taxon>
        <taxon>Pseudomonadati</taxon>
        <taxon>Pseudomonadota</taxon>
        <taxon>Alphaproteobacteria</taxon>
        <taxon>Acetobacterales</taxon>
        <taxon>Acetobacteraceae</taxon>
        <taxon>Gluconacetobacter</taxon>
    </lineage>
</organism>
<dbReference type="PROSITE" id="PS50893">
    <property type="entry name" value="ABC_TRANSPORTER_2"/>
    <property type="match status" value="1"/>
</dbReference>
<dbReference type="RefSeq" id="WP_182968679.1">
    <property type="nucleotide sequence ID" value="NZ_BAABGC010000014.1"/>
</dbReference>
<gene>
    <name evidence="5" type="ORF">HLH29_17635</name>
</gene>
<name>A0A7W4JGR7_9PROT</name>
<dbReference type="InterPro" id="IPR027417">
    <property type="entry name" value="P-loop_NTPase"/>
</dbReference>
<dbReference type="PANTHER" id="PTHR42711">
    <property type="entry name" value="ABC TRANSPORTER ATP-BINDING PROTEIN"/>
    <property type="match status" value="1"/>
</dbReference>
<dbReference type="InterPro" id="IPR050763">
    <property type="entry name" value="ABC_transporter_ATP-binding"/>
</dbReference>
<evidence type="ECO:0000313" key="6">
    <source>
        <dbReference type="Proteomes" id="UP000525623"/>
    </source>
</evidence>
<keyword evidence="3 5" id="KW-0067">ATP-binding</keyword>
<accession>A0A7W4JGR7</accession>
<keyword evidence="2" id="KW-0547">Nucleotide-binding</keyword>
<dbReference type="EMBL" id="JABEQL010000036">
    <property type="protein sequence ID" value="MBB2180954.1"/>
    <property type="molecule type" value="Genomic_DNA"/>
</dbReference>
<keyword evidence="1" id="KW-0813">Transport</keyword>
<proteinExistence type="predicted"/>
<dbReference type="Pfam" id="PF00005">
    <property type="entry name" value="ABC_tran"/>
    <property type="match status" value="1"/>
</dbReference>
<dbReference type="InterPro" id="IPR003439">
    <property type="entry name" value="ABC_transporter-like_ATP-bd"/>
</dbReference>
<dbReference type="GO" id="GO:0016887">
    <property type="term" value="F:ATP hydrolysis activity"/>
    <property type="evidence" value="ECO:0007669"/>
    <property type="project" value="InterPro"/>
</dbReference>
<dbReference type="PROSITE" id="PS00211">
    <property type="entry name" value="ABC_TRANSPORTER_1"/>
    <property type="match status" value="1"/>
</dbReference>
<comment type="caution">
    <text evidence="5">The sequence shown here is derived from an EMBL/GenBank/DDBJ whole genome shotgun (WGS) entry which is preliminary data.</text>
</comment>
<keyword evidence="6" id="KW-1185">Reference proteome</keyword>
<dbReference type="GO" id="GO:0005524">
    <property type="term" value="F:ATP binding"/>
    <property type="evidence" value="ECO:0007669"/>
    <property type="project" value="UniProtKB-KW"/>
</dbReference>
<protein>
    <submittedName>
        <fullName evidence="5">ATP-binding cassette domain-containing protein</fullName>
    </submittedName>
</protein>
<evidence type="ECO:0000259" key="4">
    <source>
        <dbReference type="PROSITE" id="PS50893"/>
    </source>
</evidence>
<dbReference type="SUPFAM" id="SSF52540">
    <property type="entry name" value="P-loop containing nucleoside triphosphate hydrolases"/>
    <property type="match status" value="1"/>
</dbReference>
<evidence type="ECO:0000256" key="3">
    <source>
        <dbReference type="ARBA" id="ARBA00022840"/>
    </source>
</evidence>
<dbReference type="Gene3D" id="3.40.50.300">
    <property type="entry name" value="P-loop containing nucleotide triphosphate hydrolases"/>
    <property type="match status" value="1"/>
</dbReference>
<evidence type="ECO:0000256" key="2">
    <source>
        <dbReference type="ARBA" id="ARBA00022741"/>
    </source>
</evidence>
<dbReference type="Proteomes" id="UP000525623">
    <property type="component" value="Unassembled WGS sequence"/>
</dbReference>
<sequence length="342" mass="37120">MPPSPARIVVEDLRKSYRVATRPPVGPAGLAAWLPSRRPWRTIAALRGVTFTIEPGTITGLIGPNGAGKSTVIKILSGILRPESGRVTVGGLVPWAQRLRHVGRIGVVFGQRSQLWWDLPVDDGFALLRDIYRVPPTLYRARRARLVETLRLADFLDQPVRQLSLGQRMRAELAAALLHAPPLLILDEPTIGLDAPSKLAIRAFIRDLNRQDGTTILLTTHDMHDIEALAERVIVIGDGRVLADSPFETLRATTLSGRRLIASFDGPPPTLTLPEGVSRLPATGQTLALDFDPARIAAPDLIQLLTQAGGTAGTAPLADVTITRPSIEDVISRFYEHHASSP</sequence>
<dbReference type="AlphaFoldDB" id="A0A7W4JGR7"/>
<reference evidence="5 6" key="1">
    <citation type="submission" date="2020-04" db="EMBL/GenBank/DDBJ databases">
        <title>Description of novel Gluconacetobacter.</title>
        <authorList>
            <person name="Sombolestani A."/>
        </authorList>
    </citation>
    <scope>NUCLEOTIDE SEQUENCE [LARGE SCALE GENOMIC DNA]</scope>
    <source>
        <strain evidence="5 6">LMG 27725</strain>
    </source>
</reference>
<dbReference type="SMART" id="SM00382">
    <property type="entry name" value="AAA"/>
    <property type="match status" value="1"/>
</dbReference>
<dbReference type="PANTHER" id="PTHR42711:SF1">
    <property type="entry name" value="ABC-TRANSPORT PROTEIN, ATP-BINDING COMPONENT"/>
    <property type="match status" value="1"/>
</dbReference>
<feature type="domain" description="ABC transporter" evidence="4">
    <location>
        <begin position="8"/>
        <end position="263"/>
    </location>
</feature>